<dbReference type="EMBL" id="WWEO01000042">
    <property type="protein sequence ID" value="NCD69929.1"/>
    <property type="molecule type" value="Genomic_DNA"/>
</dbReference>
<dbReference type="RefSeq" id="WP_166585901.1">
    <property type="nucleotide sequence ID" value="NZ_WWEO01000042.1"/>
</dbReference>
<accession>A0A965ZH70</accession>
<proteinExistence type="predicted"/>
<feature type="signal peptide" evidence="1">
    <location>
        <begin position="1"/>
        <end position="20"/>
    </location>
</feature>
<gene>
    <name evidence="2" type="ORF">GSY63_11225</name>
</gene>
<evidence type="ECO:0000256" key="1">
    <source>
        <dbReference type="SAM" id="SignalP"/>
    </source>
</evidence>
<reference evidence="2" key="1">
    <citation type="submission" date="2020-01" db="EMBL/GenBank/DDBJ databases">
        <authorList>
            <person name="Seo Y.L."/>
        </authorList>
    </citation>
    <scope>NUCLEOTIDE SEQUENCE</scope>
    <source>
        <strain evidence="2">R11</strain>
    </source>
</reference>
<sequence>MEIKIKHLFFCLLFGMLAFASCQKNSADISIPNKPVVVGYLIPGQPISVKVYQQKALDDTATYGAVITGLSLKLSDGSQTVTLTESAKGTYTYSDAFLTTGKTYTLQFTYQNALVSAQTVLPAKPVNYTATKTLINLPTGTGSPNSVDSVADTFRWNNPDSLYHVLVFKNDETAPFQVSGRGTPLVNFTVNVNKTSEYQIYYRSFNYIGTYRAILYGVNKEYIDLLNAQSGSSSQNLTNIPTNVNNGLGIFTAMQADTIKLTLTQY</sequence>
<keyword evidence="1" id="KW-0732">Signal</keyword>
<evidence type="ECO:0000313" key="2">
    <source>
        <dbReference type="EMBL" id="NCD69929.1"/>
    </source>
</evidence>
<dbReference type="AlphaFoldDB" id="A0A965ZH70"/>
<name>A0A965ZH70_9SPHI</name>
<reference evidence="2" key="2">
    <citation type="submission" date="2020-10" db="EMBL/GenBank/DDBJ databases">
        <title>Mucilaginibacter sp. nov., isolated from soil.</title>
        <authorList>
            <person name="Jeon C.O."/>
        </authorList>
    </citation>
    <scope>NUCLEOTIDE SEQUENCE</scope>
    <source>
        <strain evidence="2">R11</strain>
    </source>
</reference>
<organism evidence="2 3">
    <name type="scientific">Mucilaginibacter agri</name>
    <dbReference type="NCBI Taxonomy" id="2695265"/>
    <lineage>
        <taxon>Bacteria</taxon>
        <taxon>Pseudomonadati</taxon>
        <taxon>Bacteroidota</taxon>
        <taxon>Sphingobacteriia</taxon>
        <taxon>Sphingobacteriales</taxon>
        <taxon>Sphingobacteriaceae</taxon>
        <taxon>Mucilaginibacter</taxon>
    </lineage>
</organism>
<comment type="caution">
    <text evidence="2">The sequence shown here is derived from an EMBL/GenBank/DDBJ whole genome shotgun (WGS) entry which is preliminary data.</text>
</comment>
<keyword evidence="3" id="KW-1185">Reference proteome</keyword>
<feature type="chain" id="PRO_5036764188" evidence="1">
    <location>
        <begin position="21"/>
        <end position="266"/>
    </location>
</feature>
<protein>
    <submittedName>
        <fullName evidence="2">DUF4249 family protein</fullName>
    </submittedName>
</protein>
<evidence type="ECO:0000313" key="3">
    <source>
        <dbReference type="Proteomes" id="UP000638732"/>
    </source>
</evidence>
<dbReference type="PROSITE" id="PS51257">
    <property type="entry name" value="PROKAR_LIPOPROTEIN"/>
    <property type="match status" value="1"/>
</dbReference>
<dbReference type="Proteomes" id="UP000638732">
    <property type="component" value="Unassembled WGS sequence"/>
</dbReference>